<feature type="compositionally biased region" description="Low complexity" evidence="1">
    <location>
        <begin position="457"/>
        <end position="469"/>
    </location>
</feature>
<organism evidence="2 3">
    <name type="scientific">Schistosoma mansoni</name>
    <name type="common">Blood fluke</name>
    <dbReference type="NCBI Taxonomy" id="6183"/>
    <lineage>
        <taxon>Eukaryota</taxon>
        <taxon>Metazoa</taxon>
        <taxon>Spiralia</taxon>
        <taxon>Lophotrochozoa</taxon>
        <taxon>Platyhelminthes</taxon>
        <taxon>Trematoda</taxon>
        <taxon>Digenea</taxon>
        <taxon>Strigeidida</taxon>
        <taxon>Schistosomatoidea</taxon>
        <taxon>Schistosomatidae</taxon>
        <taxon>Schistosoma</taxon>
    </lineage>
</organism>
<feature type="compositionally biased region" description="Low complexity" evidence="1">
    <location>
        <begin position="128"/>
        <end position="148"/>
    </location>
</feature>
<evidence type="ECO:0000313" key="2">
    <source>
        <dbReference type="Proteomes" id="UP000008854"/>
    </source>
</evidence>
<dbReference type="CTD" id="8343385"/>
<feature type="region of interest" description="Disordered" evidence="1">
    <location>
        <begin position="67"/>
        <end position="94"/>
    </location>
</feature>
<dbReference type="Proteomes" id="UP000008854">
    <property type="component" value="Unassembled WGS sequence"/>
</dbReference>
<evidence type="ECO:0000313" key="3">
    <source>
        <dbReference type="WBParaSite" id="Smp_166890.1"/>
    </source>
</evidence>
<feature type="region of interest" description="Disordered" evidence="1">
    <location>
        <begin position="450"/>
        <end position="474"/>
    </location>
</feature>
<dbReference type="WBParaSite" id="Smp_166890.1">
    <property type="protein sequence ID" value="Smp_166890.1"/>
    <property type="gene ID" value="Smp_166890"/>
</dbReference>
<accession>G4M1D0</accession>
<dbReference type="GeneID" id="8343385"/>
<dbReference type="HOGENOM" id="CLU_494621_0_0_1"/>
<feature type="region of interest" description="Disordered" evidence="1">
    <location>
        <begin position="123"/>
        <end position="154"/>
    </location>
</feature>
<dbReference type="InParanoid" id="G4M1D0"/>
<name>G4M1D0_SCHMA</name>
<dbReference type="PhylomeDB" id="G4M1D0"/>
<reference evidence="3" key="2">
    <citation type="submission" date="2018-12" db="UniProtKB">
        <authorList>
            <consortium name="WormBaseParasite"/>
        </authorList>
    </citation>
    <scope>IDENTIFICATION</scope>
    <source>
        <strain evidence="3">Puerto Rican</strain>
    </source>
</reference>
<sequence length="551" mass="62936">MGWFHRHSKKKYDQYENFGIHTPKKSILRSSSRVNPNLNSLDDKTFDSDIGTSVSLVNLRSSPSEIRCRFQPTNRSSHLNGSDQSDGENENHLGRGHRSVLFLDQVAAPDRYRTSRVLDFDSEPSNYSTFSRRSPSFPRTISPSSSSSLASYPANYEPSPLIRKKNFDDPGIELVSCSPLSCSSMNNRQNHNHHHHHNFKMHKFKPAIKRLSYLNAFGRKHRDLKRGNLTLILDQELDSIDDGNNNNNDDDDGDNYNNNSNDEHQEIHRQYNEHDVYEELPRLDTLKLSSNDSYSSDVHDILTIQNYDDDCFYKNIRKNELNHSRNTLNERKGTIIKIDRHKSDVHQSEFMYRLNQLKVNSKYNSNGIDFNKKNSAQYRSSNSERTPTGSTETLVDSSRKSSSDASVIHINEQSKLLYAGYSKTVQSSNSYHSRVVDTNKAGWKTVSVDQPQKHIGNNDNSTNTKNNHTANPQSPRIIYVSKWNENNSKLSTNPNNIPISGLSNSSKLGAYSSQSYESDQTQMNKFKHPNHVVSPVHKTNLVTIQYSDSDD</sequence>
<dbReference type="AlphaFoldDB" id="G4M1D0"/>
<keyword evidence="2" id="KW-1185">Reference proteome</keyword>
<dbReference type="KEGG" id="smm:Smp_166890"/>
<proteinExistence type="predicted"/>
<dbReference type="OrthoDB" id="6274808at2759"/>
<feature type="region of interest" description="Disordered" evidence="1">
    <location>
        <begin position="368"/>
        <end position="406"/>
    </location>
</feature>
<feature type="compositionally biased region" description="Polar residues" evidence="1">
    <location>
        <begin position="368"/>
        <end position="396"/>
    </location>
</feature>
<feature type="region of interest" description="Disordered" evidence="1">
    <location>
        <begin position="238"/>
        <end position="262"/>
    </location>
</feature>
<feature type="compositionally biased region" description="Polar residues" evidence="1">
    <location>
        <begin position="71"/>
        <end position="84"/>
    </location>
</feature>
<dbReference type="RefSeq" id="XP_018647286.1">
    <property type="nucleotide sequence ID" value="XM_018791865.1"/>
</dbReference>
<protein>
    <submittedName>
        <fullName evidence="3">ATPase, putative</fullName>
    </submittedName>
</protein>
<evidence type="ECO:0000256" key="1">
    <source>
        <dbReference type="SAM" id="MobiDB-lite"/>
    </source>
</evidence>
<reference evidence="2" key="1">
    <citation type="journal article" date="2012" name="PLoS Negl. Trop. Dis.">
        <title>A systematically improved high quality genome and transcriptome of the human blood fluke Schistosoma mansoni.</title>
        <authorList>
            <person name="Protasio A.V."/>
            <person name="Tsai I.J."/>
            <person name="Babbage A."/>
            <person name="Nichol S."/>
            <person name="Hunt M."/>
            <person name="Aslett M.A."/>
            <person name="De Silva N."/>
            <person name="Velarde G.S."/>
            <person name="Anderson T.J."/>
            <person name="Clark R.C."/>
            <person name="Davidson C."/>
            <person name="Dillon G.P."/>
            <person name="Holroyd N.E."/>
            <person name="LoVerde P.T."/>
            <person name="Lloyd C."/>
            <person name="McQuillan J."/>
            <person name="Oliveira G."/>
            <person name="Otto T.D."/>
            <person name="Parker-Manuel S.J."/>
            <person name="Quail M.A."/>
            <person name="Wilson R.A."/>
            <person name="Zerlotini A."/>
            <person name="Dunne D.W."/>
            <person name="Berriman M."/>
        </authorList>
    </citation>
    <scope>NUCLEOTIDE SEQUENCE [LARGE SCALE GENOMIC DNA]</scope>
    <source>
        <strain evidence="2">Puerto Rican</strain>
    </source>
</reference>